<evidence type="ECO:0000259" key="3">
    <source>
        <dbReference type="PROSITE" id="PS51168"/>
    </source>
</evidence>
<accession>A0ABW4IBZ3</accession>
<keyword evidence="2 4" id="KW-0413">Isomerase</keyword>
<name>A0ABW4IBZ3_9SPHI</name>
<dbReference type="Gene3D" id="1.20.59.10">
    <property type="entry name" value="Chorismate mutase"/>
    <property type="match status" value="1"/>
</dbReference>
<dbReference type="Proteomes" id="UP001597118">
    <property type="component" value="Unassembled WGS sequence"/>
</dbReference>
<keyword evidence="5" id="KW-1185">Reference proteome</keyword>
<proteinExistence type="predicted"/>
<protein>
    <recommendedName>
        <fullName evidence="1">chorismate mutase</fullName>
        <ecNumber evidence="1">5.4.99.5</ecNumber>
    </recommendedName>
</protein>
<feature type="domain" description="Chorismate mutase" evidence="3">
    <location>
        <begin position="3"/>
        <end position="93"/>
    </location>
</feature>
<gene>
    <name evidence="4" type="ORF">ACFSAH_08690</name>
</gene>
<dbReference type="SMART" id="SM00830">
    <property type="entry name" value="CM_2"/>
    <property type="match status" value="1"/>
</dbReference>
<dbReference type="GO" id="GO:0004106">
    <property type="term" value="F:chorismate mutase activity"/>
    <property type="evidence" value="ECO:0007669"/>
    <property type="project" value="UniProtKB-EC"/>
</dbReference>
<dbReference type="PANTHER" id="PTHR38041">
    <property type="entry name" value="CHORISMATE MUTASE"/>
    <property type="match status" value="1"/>
</dbReference>
<reference evidence="5" key="1">
    <citation type="journal article" date="2019" name="Int. J. Syst. Evol. Microbiol.">
        <title>The Global Catalogue of Microorganisms (GCM) 10K type strain sequencing project: providing services to taxonomists for standard genome sequencing and annotation.</title>
        <authorList>
            <consortium name="The Broad Institute Genomics Platform"/>
            <consortium name="The Broad Institute Genome Sequencing Center for Infectious Disease"/>
            <person name="Wu L."/>
            <person name="Ma J."/>
        </authorList>
    </citation>
    <scope>NUCLEOTIDE SEQUENCE [LARGE SCALE GENOMIC DNA]</scope>
    <source>
        <strain evidence="5">CCUG 53762</strain>
    </source>
</reference>
<evidence type="ECO:0000313" key="5">
    <source>
        <dbReference type="Proteomes" id="UP001597118"/>
    </source>
</evidence>
<dbReference type="PROSITE" id="PS51168">
    <property type="entry name" value="CHORISMATE_MUT_2"/>
    <property type="match status" value="1"/>
</dbReference>
<dbReference type="InterPro" id="IPR002701">
    <property type="entry name" value="CM_II_prokaryot"/>
</dbReference>
<dbReference type="Pfam" id="PF01817">
    <property type="entry name" value="CM_2"/>
    <property type="match status" value="1"/>
</dbReference>
<comment type="caution">
    <text evidence="4">The sequence shown here is derived from an EMBL/GenBank/DDBJ whole genome shotgun (WGS) entry which is preliminary data.</text>
</comment>
<sequence>MNPQDCNTLAEIRGNIDQIDREIIGMLAKRYGFVQKAAEFKKDEAGVKAADRVKDMLKTRRIWAEEENISPDLIEKIYANLVSCFIQEELNNWKTKQ</sequence>
<evidence type="ECO:0000313" key="4">
    <source>
        <dbReference type="EMBL" id="MFD1629952.1"/>
    </source>
</evidence>
<organism evidence="4 5">
    <name type="scientific">Pseudopedobacter beijingensis</name>
    <dbReference type="NCBI Taxonomy" id="1207056"/>
    <lineage>
        <taxon>Bacteria</taxon>
        <taxon>Pseudomonadati</taxon>
        <taxon>Bacteroidota</taxon>
        <taxon>Sphingobacteriia</taxon>
        <taxon>Sphingobacteriales</taxon>
        <taxon>Sphingobacteriaceae</taxon>
        <taxon>Pseudopedobacter</taxon>
    </lineage>
</organism>
<dbReference type="PIRSF" id="PIRSF029775">
    <property type="entry name" value="Isochor_pyr_lyas"/>
    <property type="match status" value="1"/>
</dbReference>
<dbReference type="EC" id="5.4.99.5" evidence="1"/>
<dbReference type="InterPro" id="IPR036263">
    <property type="entry name" value="Chorismate_II_sf"/>
</dbReference>
<dbReference type="InterPro" id="IPR036979">
    <property type="entry name" value="CM_dom_sf"/>
</dbReference>
<evidence type="ECO:0000256" key="1">
    <source>
        <dbReference type="ARBA" id="ARBA00012404"/>
    </source>
</evidence>
<dbReference type="InterPro" id="IPR051331">
    <property type="entry name" value="Chorismate_mutase-related"/>
</dbReference>
<dbReference type="RefSeq" id="WP_379662329.1">
    <property type="nucleotide sequence ID" value="NZ_JBHUDG010000012.1"/>
</dbReference>
<evidence type="ECO:0000256" key="2">
    <source>
        <dbReference type="ARBA" id="ARBA00023235"/>
    </source>
</evidence>
<dbReference type="EMBL" id="JBHUDG010000012">
    <property type="protein sequence ID" value="MFD1629952.1"/>
    <property type="molecule type" value="Genomic_DNA"/>
</dbReference>
<dbReference type="PANTHER" id="PTHR38041:SF1">
    <property type="entry name" value="CHORISMATE MUTASE"/>
    <property type="match status" value="1"/>
</dbReference>
<dbReference type="InterPro" id="IPR008241">
    <property type="entry name" value="Isochorismate_pyruvate-lyase"/>
</dbReference>
<dbReference type="SUPFAM" id="SSF48600">
    <property type="entry name" value="Chorismate mutase II"/>
    <property type="match status" value="1"/>
</dbReference>